<dbReference type="InterPro" id="IPR021203">
    <property type="entry name" value="Muellerian-inhibiting_factor"/>
</dbReference>
<dbReference type="GO" id="GO:0005114">
    <property type="term" value="F:type II transforming growth factor beta receptor binding"/>
    <property type="evidence" value="ECO:0007669"/>
    <property type="project" value="Ensembl"/>
</dbReference>
<evidence type="ECO:0000256" key="3">
    <source>
        <dbReference type="ARBA" id="ARBA00011748"/>
    </source>
</evidence>
<dbReference type="GO" id="GO:1990262">
    <property type="term" value="P:anti-Mullerian hormone receptor signaling pathway"/>
    <property type="evidence" value="ECO:0007669"/>
    <property type="project" value="Ensembl"/>
</dbReference>
<evidence type="ECO:0000256" key="8">
    <source>
        <dbReference type="ARBA" id="ARBA00023030"/>
    </source>
</evidence>
<dbReference type="InterPro" id="IPR017948">
    <property type="entry name" value="TGFb_CS"/>
</dbReference>
<feature type="signal peptide" evidence="15">
    <location>
        <begin position="1"/>
        <end position="20"/>
    </location>
</feature>
<comment type="similarity">
    <text evidence="2 14">Belongs to the TGF-beta family.</text>
</comment>
<keyword evidence="10" id="KW-1015">Disulfide bond</keyword>
<dbReference type="CDD" id="cd13757">
    <property type="entry name" value="TGF_beta_AMH"/>
    <property type="match status" value="1"/>
</dbReference>
<dbReference type="Pfam" id="PF04709">
    <property type="entry name" value="AMH_N"/>
    <property type="match status" value="1"/>
</dbReference>
<reference evidence="17" key="1">
    <citation type="submission" date="2025-08" db="UniProtKB">
        <authorList>
            <consortium name="Ensembl"/>
        </authorList>
    </citation>
    <scope>IDENTIFICATION</scope>
</reference>
<dbReference type="GO" id="GO:0060391">
    <property type="term" value="P:positive regulation of SMAD protein signal transduction"/>
    <property type="evidence" value="ECO:0007669"/>
    <property type="project" value="Ensembl"/>
</dbReference>
<feature type="domain" description="TGF-beta family profile" evidence="16">
    <location>
        <begin position="542"/>
        <end position="659"/>
    </location>
</feature>
<dbReference type="Ensembl" id="ENSSPUT00000016720.1">
    <property type="protein sequence ID" value="ENSSPUP00000015681.1"/>
    <property type="gene ID" value="ENSSPUG00000012115.1"/>
</dbReference>
<dbReference type="FunFam" id="2.10.90.10:FF:000033">
    <property type="entry name" value="Muellerian-inhibiting factor"/>
    <property type="match status" value="1"/>
</dbReference>
<evidence type="ECO:0000256" key="2">
    <source>
        <dbReference type="ARBA" id="ARBA00006656"/>
    </source>
</evidence>
<dbReference type="Proteomes" id="UP000694392">
    <property type="component" value="Unplaced"/>
</dbReference>
<dbReference type="Pfam" id="PF00019">
    <property type="entry name" value="TGF_beta"/>
    <property type="match status" value="1"/>
</dbReference>
<evidence type="ECO:0000256" key="14">
    <source>
        <dbReference type="RuleBase" id="RU000354"/>
    </source>
</evidence>
<proteinExistence type="inferred from homology"/>
<dbReference type="GO" id="GO:0005615">
    <property type="term" value="C:extracellular space"/>
    <property type="evidence" value="ECO:0007669"/>
    <property type="project" value="Ensembl"/>
</dbReference>
<protein>
    <recommendedName>
        <fullName evidence="4">Muellerian-inhibiting factor</fullName>
    </recommendedName>
    <alternativeName>
        <fullName evidence="12">Anti-Muellerian hormone</fullName>
    </alternativeName>
    <alternativeName>
        <fullName evidence="13">Muellerian-inhibiting substance</fullName>
    </alternativeName>
</protein>
<evidence type="ECO:0000256" key="4">
    <source>
        <dbReference type="ARBA" id="ARBA00020473"/>
    </source>
</evidence>
<reference evidence="17" key="2">
    <citation type="submission" date="2025-09" db="UniProtKB">
        <authorList>
            <consortium name="Ensembl"/>
        </authorList>
    </citation>
    <scope>IDENTIFICATION</scope>
</reference>
<evidence type="ECO:0000256" key="15">
    <source>
        <dbReference type="SAM" id="SignalP"/>
    </source>
</evidence>
<evidence type="ECO:0000256" key="10">
    <source>
        <dbReference type="ARBA" id="ARBA00023157"/>
    </source>
</evidence>
<evidence type="ECO:0000256" key="5">
    <source>
        <dbReference type="ARBA" id="ARBA00022525"/>
    </source>
</evidence>
<evidence type="ECO:0000256" key="6">
    <source>
        <dbReference type="ARBA" id="ARBA00022729"/>
    </source>
</evidence>
<dbReference type="PANTHER" id="PTHR15009:SF4">
    <property type="entry name" value="MUELLERIAN-INHIBITING FACTOR"/>
    <property type="match status" value="1"/>
</dbReference>
<comment type="subunit">
    <text evidence="3">Homodimer; disulfide-linked.</text>
</comment>
<name>A0A8D0H8K3_SPHPU</name>
<evidence type="ECO:0000256" key="7">
    <source>
        <dbReference type="ARBA" id="ARBA00022782"/>
    </source>
</evidence>
<evidence type="ECO:0000313" key="18">
    <source>
        <dbReference type="Proteomes" id="UP000694392"/>
    </source>
</evidence>
<evidence type="ECO:0000313" key="17">
    <source>
        <dbReference type="Ensembl" id="ENSSPUP00000015681.1"/>
    </source>
</evidence>
<dbReference type="AlphaFoldDB" id="A0A8D0H8K3"/>
<dbReference type="GO" id="GO:0001880">
    <property type="term" value="P:Mullerian duct regression"/>
    <property type="evidence" value="ECO:0007669"/>
    <property type="project" value="Ensembl"/>
</dbReference>
<evidence type="ECO:0000256" key="9">
    <source>
        <dbReference type="ARBA" id="ARBA00023156"/>
    </source>
</evidence>
<keyword evidence="7" id="KW-0221">Differentiation</keyword>
<dbReference type="OMA" id="HRCFTRM"/>
<gene>
    <name evidence="17" type="primary">AMH</name>
</gene>
<dbReference type="GO" id="GO:0030154">
    <property type="term" value="P:cell differentiation"/>
    <property type="evidence" value="ECO:0007669"/>
    <property type="project" value="UniProtKB-KW"/>
</dbReference>
<accession>A0A8D0H8K3</accession>
<keyword evidence="6 15" id="KW-0732">Signal</keyword>
<dbReference type="SUPFAM" id="SSF57501">
    <property type="entry name" value="Cystine-knot cytokines"/>
    <property type="match status" value="1"/>
</dbReference>
<dbReference type="PROSITE" id="PS51362">
    <property type="entry name" value="TGF_BETA_2"/>
    <property type="match status" value="1"/>
</dbReference>
<dbReference type="GO" id="GO:0010628">
    <property type="term" value="P:positive regulation of gene expression"/>
    <property type="evidence" value="ECO:0007669"/>
    <property type="project" value="Ensembl"/>
</dbReference>
<feature type="chain" id="PRO_5034899140" description="Muellerian-inhibiting factor" evidence="15">
    <location>
        <begin position="21"/>
        <end position="659"/>
    </location>
</feature>
<dbReference type="PROSITE" id="PS00250">
    <property type="entry name" value="TGF_BETA_1"/>
    <property type="match status" value="1"/>
</dbReference>
<keyword evidence="8 14" id="KW-0339">Growth factor</keyword>
<dbReference type="GO" id="GO:0008083">
    <property type="term" value="F:growth factor activity"/>
    <property type="evidence" value="ECO:0007669"/>
    <property type="project" value="UniProtKB-KW"/>
</dbReference>
<keyword evidence="18" id="KW-1185">Reference proteome</keyword>
<organism evidence="17 18">
    <name type="scientific">Sphenodon punctatus</name>
    <name type="common">Tuatara</name>
    <name type="synonym">Hatteria punctata</name>
    <dbReference type="NCBI Taxonomy" id="8508"/>
    <lineage>
        <taxon>Eukaryota</taxon>
        <taxon>Metazoa</taxon>
        <taxon>Chordata</taxon>
        <taxon>Craniata</taxon>
        <taxon>Vertebrata</taxon>
        <taxon>Euteleostomi</taxon>
        <taxon>Lepidosauria</taxon>
        <taxon>Sphenodontia</taxon>
        <taxon>Sphenodontidae</taxon>
        <taxon>Sphenodon</taxon>
    </lineage>
</organism>
<dbReference type="InterPro" id="IPR029034">
    <property type="entry name" value="Cystine-knot_cytokine"/>
</dbReference>
<evidence type="ECO:0000256" key="11">
    <source>
        <dbReference type="ARBA" id="ARBA00023180"/>
    </source>
</evidence>
<dbReference type="Gene3D" id="2.10.90.10">
    <property type="entry name" value="Cystine-knot cytokines"/>
    <property type="match status" value="1"/>
</dbReference>
<comment type="subcellular location">
    <subcellularLocation>
        <location evidence="1">Secreted</location>
    </subcellularLocation>
</comment>
<dbReference type="SMART" id="SM00204">
    <property type="entry name" value="TGFB"/>
    <property type="match status" value="1"/>
</dbReference>
<keyword evidence="11" id="KW-0325">Glycoprotein</keyword>
<sequence length="659" mass="73666">MKTKLEVVVRCLMLLHASMALPRIEAPVEESLSPEKEQERAEVGGLSWVELRSKAAMLLSSSEDDSKGAKLYQFVEEGNPRPRSDSSLHHHPFGLEEPVCRVKIIGRRPGLGQSHLETVGVLTSYESNFIKAVRESSWDAGDLETFGICPADVTHAAAALLPLKRIEAHLAKPEENRFLVLHLEEVRWEAQTKLWFKLALQEDVRRSLGELQSALLVFYPGKGKRKGTKPREKFLLGGEGLHSKQTLCLSRDTRYLVLRASVAAGIHLHGQQLSFEVSLAIWHHGDRGSAIPSPEAQELLFGFDEKCFTRMTPVLLLLVEQRREEDSLPVSSFLSVDGVVELAAYPWPSHPSLSGSWTEVPPSDSATAHANASALGPGHTAQFLESLTRFAGRLLNPSGEPPSTSRPHHWLDVETMETLPHWLLNLSETVALEQLVLSEEPLVLLFPENSQALLEQHFGHWQLEGRLLQLLLEKLQAVVQELREIPVFQANQGLFQHLLALCYYPAGFPPGQAGSVSRETAQGKMRTLLLLKVLQTVRARWREQRKASRQNRSTGAQAYCRLQELEIDLRYEKFIISPESYLANNCEGPCRGPLSSRVPDFYSHTLLLLGMQERGTLLARPPCCVPVKYSDIVIISFSNTGGVQVRKFRNMVAEQCGCR</sequence>
<keyword evidence="5" id="KW-0964">Secreted</keyword>
<evidence type="ECO:0000256" key="1">
    <source>
        <dbReference type="ARBA" id="ARBA00004613"/>
    </source>
</evidence>
<dbReference type="GO" id="GO:0007506">
    <property type="term" value="P:gonadal mesoderm development"/>
    <property type="evidence" value="ECO:0007669"/>
    <property type="project" value="UniProtKB-KW"/>
</dbReference>
<dbReference type="GeneTree" id="ENSGT00390000006337"/>
<evidence type="ECO:0000259" key="16">
    <source>
        <dbReference type="PROSITE" id="PS51362"/>
    </source>
</evidence>
<dbReference type="InterPro" id="IPR001839">
    <property type="entry name" value="TGF-b_C"/>
</dbReference>
<dbReference type="InterPro" id="IPR006799">
    <property type="entry name" value="AMH_N"/>
</dbReference>
<dbReference type="PANTHER" id="PTHR15009">
    <property type="entry name" value="MUELLERIAN-INHIBITING FACTOR"/>
    <property type="match status" value="1"/>
</dbReference>
<keyword evidence="9" id="KW-0334">Gonadal differentiation</keyword>
<evidence type="ECO:0000256" key="12">
    <source>
        <dbReference type="ARBA" id="ARBA00030008"/>
    </source>
</evidence>
<evidence type="ECO:0000256" key="13">
    <source>
        <dbReference type="ARBA" id="ARBA00031273"/>
    </source>
</evidence>